<organism evidence="1 2">
    <name type="scientific">Pseudomonas phage vB_PaeM_PA5oct</name>
    <dbReference type="NCBI Taxonomy" id="2163605"/>
    <lineage>
        <taxon>Viruses</taxon>
        <taxon>Duplodnaviria</taxon>
        <taxon>Heunggongvirae</taxon>
        <taxon>Uroviricota</taxon>
        <taxon>Caudoviricetes</taxon>
        <taxon>Arenbergviridae</taxon>
        <taxon>Wroclawvirus</taxon>
        <taxon>Wroclawvirus PA5oct</taxon>
    </lineage>
</organism>
<keyword evidence="2" id="KW-1185">Reference proteome</keyword>
<name>A0A4Y5JU52_9CAUD</name>
<reference evidence="2" key="1">
    <citation type="journal article" date="2020" name="bioRxiv">
        <title>Integrative omics analysis of Pseudomonas aeruginosa virus PA5oct highlights the molecular complexity of jumbo phages.</title>
        <authorList>
            <person name="Lood C."/>
            <person name="Danis-Wlodarczyk K."/>
            <person name="Blasdel B.G."/>
            <person name="Jang H.B."/>
            <person name="Vandenheuvel D."/>
            <person name="Briers Y."/>
            <person name="Noben J.-P."/>
            <person name="van Noort V."/>
            <person name="Drulis-Kawa Z."/>
            <person name="Lavigne R."/>
        </authorList>
    </citation>
    <scope>NUCLEOTIDE SEQUENCE [LARGE SCALE GENOMIC DNA]</scope>
</reference>
<protein>
    <submittedName>
        <fullName evidence="1">Uncharacterized protein</fullName>
    </submittedName>
</protein>
<dbReference type="EMBL" id="MK797984">
    <property type="protein sequence ID" value="QCG75945.1"/>
    <property type="molecule type" value="Genomic_DNA"/>
</dbReference>
<dbReference type="Proteomes" id="UP000316733">
    <property type="component" value="Segment"/>
</dbReference>
<sequence length="110" mass="12457">MNTISVRNMRYIVRGLVTHAIARGYSVSVYEGGDWAIEKSTSVKDIMNSIMSTDSDTFCIYNAEKVKVGHVYCIYCNSDYEVIADYTDSPLMQSILVEALRRANRIEELS</sequence>
<evidence type="ECO:0000313" key="2">
    <source>
        <dbReference type="Proteomes" id="UP000316733"/>
    </source>
</evidence>
<proteinExistence type="predicted"/>
<accession>A0A4Y5JU52</accession>
<evidence type="ECO:0000313" key="1">
    <source>
        <dbReference type="EMBL" id="QCG75945.1"/>
    </source>
</evidence>
<gene>
    <name evidence="1" type="ORF">EST35_0062</name>
</gene>